<name>A0AAD9NLA1_RIDPI</name>
<dbReference type="PROSITE" id="PS50994">
    <property type="entry name" value="INTEGRASE"/>
    <property type="match status" value="1"/>
</dbReference>
<organism evidence="2 3">
    <name type="scientific">Ridgeia piscesae</name>
    <name type="common">Tubeworm</name>
    <dbReference type="NCBI Taxonomy" id="27915"/>
    <lineage>
        <taxon>Eukaryota</taxon>
        <taxon>Metazoa</taxon>
        <taxon>Spiralia</taxon>
        <taxon>Lophotrochozoa</taxon>
        <taxon>Annelida</taxon>
        <taxon>Polychaeta</taxon>
        <taxon>Sedentaria</taxon>
        <taxon>Canalipalpata</taxon>
        <taxon>Sabellida</taxon>
        <taxon>Siboglinidae</taxon>
        <taxon>Ridgeia</taxon>
    </lineage>
</organism>
<evidence type="ECO:0000313" key="2">
    <source>
        <dbReference type="EMBL" id="KAK2174472.1"/>
    </source>
</evidence>
<dbReference type="InterPro" id="IPR050951">
    <property type="entry name" value="Retrovirus_Pol_polyprotein"/>
</dbReference>
<dbReference type="PANTHER" id="PTHR37984:SF8">
    <property type="entry name" value="CCHC-TYPE DOMAIN-CONTAINING PROTEIN"/>
    <property type="match status" value="1"/>
</dbReference>
<dbReference type="InterPro" id="IPR012337">
    <property type="entry name" value="RNaseH-like_sf"/>
</dbReference>
<keyword evidence="3" id="KW-1185">Reference proteome</keyword>
<dbReference type="AlphaFoldDB" id="A0AAD9NLA1"/>
<feature type="domain" description="Integrase catalytic" evidence="1">
    <location>
        <begin position="1"/>
        <end position="147"/>
    </location>
</feature>
<sequence length="251" mass="28133">MAPMRLQRMLLTLQRYNLKVVCHNGIEMYLAGVLSKAYLPMNTRDPRCASSDNGPQFASAEFASFAKKWSFQHVTSSPHYAQSNGKVENAVKTCEEAVHEVREDVDPWNLRGTLKPLVVGPNICRRNRTHTRRTFSQEPQLNKVLGIADESEKRAEEPDVQVVPELKHIECSDYFGNHRQVYNTTGEPMDLEIVNDVAYYVQVSPVSIVSMELTGGNRTIHDVGAYGGWSFVGIAVVAVRGDLNCRTSGKY</sequence>
<dbReference type="GO" id="GO:0015074">
    <property type="term" value="P:DNA integration"/>
    <property type="evidence" value="ECO:0007669"/>
    <property type="project" value="InterPro"/>
</dbReference>
<dbReference type="InterPro" id="IPR001584">
    <property type="entry name" value="Integrase_cat-core"/>
</dbReference>
<reference evidence="2" key="1">
    <citation type="journal article" date="2023" name="Mol. Biol. Evol.">
        <title>Third-Generation Sequencing Reveals the Adaptive Role of the Epigenome in Three Deep-Sea Polychaetes.</title>
        <authorList>
            <person name="Perez M."/>
            <person name="Aroh O."/>
            <person name="Sun Y."/>
            <person name="Lan Y."/>
            <person name="Juniper S.K."/>
            <person name="Young C.R."/>
            <person name="Angers B."/>
            <person name="Qian P.Y."/>
        </authorList>
    </citation>
    <scope>NUCLEOTIDE SEQUENCE</scope>
    <source>
        <strain evidence="2">R07B-5</strain>
    </source>
</reference>
<dbReference type="SUPFAM" id="SSF53098">
    <property type="entry name" value="Ribonuclease H-like"/>
    <property type="match status" value="1"/>
</dbReference>
<dbReference type="PANTHER" id="PTHR37984">
    <property type="entry name" value="PROTEIN CBG26694"/>
    <property type="match status" value="1"/>
</dbReference>
<dbReference type="InterPro" id="IPR036397">
    <property type="entry name" value="RNaseH_sf"/>
</dbReference>
<protein>
    <recommendedName>
        <fullName evidence="1">Integrase catalytic domain-containing protein</fullName>
    </recommendedName>
</protein>
<dbReference type="Gene3D" id="3.30.420.10">
    <property type="entry name" value="Ribonuclease H-like superfamily/Ribonuclease H"/>
    <property type="match status" value="1"/>
</dbReference>
<proteinExistence type="predicted"/>
<gene>
    <name evidence="2" type="ORF">NP493_799g01010</name>
</gene>
<accession>A0AAD9NLA1</accession>
<evidence type="ECO:0000259" key="1">
    <source>
        <dbReference type="PROSITE" id="PS50994"/>
    </source>
</evidence>
<dbReference type="EMBL" id="JAODUO010000799">
    <property type="protein sequence ID" value="KAK2174472.1"/>
    <property type="molecule type" value="Genomic_DNA"/>
</dbReference>
<evidence type="ECO:0000313" key="3">
    <source>
        <dbReference type="Proteomes" id="UP001209878"/>
    </source>
</evidence>
<dbReference type="Proteomes" id="UP001209878">
    <property type="component" value="Unassembled WGS sequence"/>
</dbReference>
<comment type="caution">
    <text evidence="2">The sequence shown here is derived from an EMBL/GenBank/DDBJ whole genome shotgun (WGS) entry which is preliminary data.</text>
</comment>
<dbReference type="GO" id="GO:0003676">
    <property type="term" value="F:nucleic acid binding"/>
    <property type="evidence" value="ECO:0007669"/>
    <property type="project" value="InterPro"/>
</dbReference>